<evidence type="ECO:0000259" key="9">
    <source>
        <dbReference type="PROSITE" id="PS50928"/>
    </source>
</evidence>
<dbReference type="Gene3D" id="1.10.3720.10">
    <property type="entry name" value="MetI-like"/>
    <property type="match status" value="2"/>
</dbReference>
<evidence type="ECO:0000256" key="2">
    <source>
        <dbReference type="ARBA" id="ARBA00022448"/>
    </source>
</evidence>
<comment type="similarity">
    <text evidence="8">Belongs to the binding-protein-dependent transport system permease family.</text>
</comment>
<feature type="transmembrane region" description="Helical" evidence="8">
    <location>
        <begin position="95"/>
        <end position="118"/>
    </location>
</feature>
<dbReference type="PANTHER" id="PTHR43357">
    <property type="entry name" value="INNER MEMBRANE ABC TRANSPORTER PERMEASE PROTEIN YDCV"/>
    <property type="match status" value="1"/>
</dbReference>
<feature type="transmembrane region" description="Helical" evidence="8">
    <location>
        <begin position="275"/>
        <end position="296"/>
    </location>
</feature>
<evidence type="ECO:0000313" key="10">
    <source>
        <dbReference type="EMBL" id="TDT15504.1"/>
    </source>
</evidence>
<feature type="transmembrane region" description="Helical" evidence="8">
    <location>
        <begin position="124"/>
        <end position="142"/>
    </location>
</feature>
<evidence type="ECO:0000256" key="8">
    <source>
        <dbReference type="RuleBase" id="RU363032"/>
    </source>
</evidence>
<dbReference type="Proteomes" id="UP000294558">
    <property type="component" value="Unassembled WGS sequence"/>
</dbReference>
<feature type="transmembrane region" description="Helical" evidence="8">
    <location>
        <begin position="372"/>
        <end position="391"/>
    </location>
</feature>
<reference evidence="10 11" key="1">
    <citation type="submission" date="2019-03" db="EMBL/GenBank/DDBJ databases">
        <title>Sequencing the genomes of 1000 actinobacteria strains.</title>
        <authorList>
            <person name="Klenk H.-P."/>
        </authorList>
    </citation>
    <scope>NUCLEOTIDE SEQUENCE [LARGE SCALE GENOMIC DNA]</scope>
    <source>
        <strain evidence="10 11">DSM 18936</strain>
    </source>
</reference>
<dbReference type="PANTHER" id="PTHR43357:SF4">
    <property type="entry name" value="INNER MEMBRANE ABC TRANSPORTER PERMEASE PROTEIN YDCV"/>
    <property type="match status" value="1"/>
</dbReference>
<evidence type="ECO:0000256" key="3">
    <source>
        <dbReference type="ARBA" id="ARBA00022475"/>
    </source>
</evidence>
<dbReference type="CDD" id="cd06261">
    <property type="entry name" value="TM_PBP2"/>
    <property type="match status" value="2"/>
</dbReference>
<evidence type="ECO:0000313" key="11">
    <source>
        <dbReference type="Proteomes" id="UP000294558"/>
    </source>
</evidence>
<feature type="transmembrane region" description="Helical" evidence="8">
    <location>
        <begin position="459"/>
        <end position="480"/>
    </location>
</feature>
<name>A0A4R7HXZ9_9ACTN</name>
<evidence type="ECO:0000256" key="7">
    <source>
        <dbReference type="ARBA" id="ARBA00023136"/>
    </source>
</evidence>
<feature type="transmembrane region" description="Helical" evidence="8">
    <location>
        <begin position="340"/>
        <end position="360"/>
    </location>
</feature>
<dbReference type="AlphaFoldDB" id="A0A4R7HXZ9"/>
<organism evidence="10 11">
    <name type="scientific">Ilumatobacter fluminis</name>
    <dbReference type="NCBI Taxonomy" id="467091"/>
    <lineage>
        <taxon>Bacteria</taxon>
        <taxon>Bacillati</taxon>
        <taxon>Actinomycetota</taxon>
        <taxon>Acidimicrobiia</taxon>
        <taxon>Acidimicrobiales</taxon>
        <taxon>Ilumatobacteraceae</taxon>
        <taxon>Ilumatobacter</taxon>
    </lineage>
</organism>
<protein>
    <submittedName>
        <fullName evidence="10">Thiamine transport system permease protein</fullName>
    </submittedName>
</protein>
<dbReference type="GO" id="GO:0055085">
    <property type="term" value="P:transmembrane transport"/>
    <property type="evidence" value="ECO:0007669"/>
    <property type="project" value="InterPro"/>
</dbReference>
<dbReference type="GO" id="GO:0005886">
    <property type="term" value="C:plasma membrane"/>
    <property type="evidence" value="ECO:0007669"/>
    <property type="project" value="UniProtKB-SubCell"/>
</dbReference>
<dbReference type="RefSeq" id="WP_133867946.1">
    <property type="nucleotide sequence ID" value="NZ_SOAU01000001.1"/>
</dbReference>
<comment type="subcellular location">
    <subcellularLocation>
        <location evidence="1">Cell inner membrane</location>
        <topology evidence="1">Multi-pass membrane protein</topology>
    </subcellularLocation>
    <subcellularLocation>
        <location evidence="8">Cell membrane</location>
        <topology evidence="8">Multi-pass membrane protein</topology>
    </subcellularLocation>
</comment>
<feature type="transmembrane region" description="Helical" evidence="8">
    <location>
        <begin position="403"/>
        <end position="425"/>
    </location>
</feature>
<keyword evidence="2 8" id="KW-0813">Transport</keyword>
<feature type="transmembrane region" description="Helical" evidence="8">
    <location>
        <begin position="58"/>
        <end position="83"/>
    </location>
</feature>
<proteinExistence type="inferred from homology"/>
<dbReference type="SUPFAM" id="SSF161098">
    <property type="entry name" value="MetI-like"/>
    <property type="match status" value="2"/>
</dbReference>
<dbReference type="EMBL" id="SOAU01000001">
    <property type="protein sequence ID" value="TDT15504.1"/>
    <property type="molecule type" value="Genomic_DNA"/>
</dbReference>
<evidence type="ECO:0000256" key="1">
    <source>
        <dbReference type="ARBA" id="ARBA00004429"/>
    </source>
</evidence>
<gene>
    <name evidence="10" type="ORF">BDK89_1075</name>
</gene>
<keyword evidence="11" id="KW-1185">Reference proteome</keyword>
<feature type="transmembrane region" description="Helical" evidence="8">
    <location>
        <begin position="505"/>
        <end position="527"/>
    </location>
</feature>
<keyword evidence="4" id="KW-0997">Cell inner membrane</keyword>
<keyword evidence="6 8" id="KW-1133">Transmembrane helix</keyword>
<dbReference type="Pfam" id="PF00528">
    <property type="entry name" value="BPD_transp_1"/>
    <property type="match status" value="1"/>
</dbReference>
<feature type="domain" description="ABC transmembrane type-1" evidence="9">
    <location>
        <begin position="333"/>
        <end position="525"/>
    </location>
</feature>
<sequence length="544" mass="58152">MARPDPNRLPRWFVAAVTLPPLLFLVLFYAWPFVTLMWRGLSADAVSETFGRDSTWEVLWFTTWQAVASTLLTLAAGLGPAWAVSRFEFRGRRALLGLLTAVFVLPTVVVGAAIIAVLPDSMDRGVWAILGAHVVFNLAVVVRTVGAVWERLPLGLEQAAATLGAGPWRVFRTVTLPLLRPAIASATAIVFLFTFTSYGVIRVLGTTGRATIEVEVWRRATQLGDLGGAAVLAVLQLIVLAALVVVSTSIQRRTARTVDLVATPQRRRPRGRERWYVGLSVGLATVLVATPLLALIERSLWSRDGYTLRAWRNLGNDEIRPGLTLGIDPLGALWRSVTTAMWATIFSVLLGAIAIVAISALGRAGKLLDAGLMLPLGTSAVTIGFGMLITFDSDPFDWRASWWLVPIGHALVALPFVVRSGLGVVRAIDPDLRAAAATLGAPPIRAWATTTLPMMRRPLAIAAGLAAAISLGEFGATSFLSRTGSDTLPIAIERLLGRTGGSFQAQAFALSAILAAATITIVVLVDLAGGDVSGTKRGDRARRR</sequence>
<dbReference type="PROSITE" id="PS50928">
    <property type="entry name" value="ABC_TM1"/>
    <property type="match status" value="2"/>
</dbReference>
<accession>A0A4R7HXZ9</accession>
<feature type="transmembrane region" description="Helical" evidence="8">
    <location>
        <begin position="12"/>
        <end position="38"/>
    </location>
</feature>
<keyword evidence="7 8" id="KW-0472">Membrane</keyword>
<dbReference type="InterPro" id="IPR000515">
    <property type="entry name" value="MetI-like"/>
</dbReference>
<dbReference type="InterPro" id="IPR035906">
    <property type="entry name" value="MetI-like_sf"/>
</dbReference>
<keyword evidence="5 8" id="KW-0812">Transmembrane</keyword>
<feature type="transmembrane region" description="Helical" evidence="8">
    <location>
        <begin position="178"/>
        <end position="201"/>
    </location>
</feature>
<evidence type="ECO:0000256" key="6">
    <source>
        <dbReference type="ARBA" id="ARBA00022989"/>
    </source>
</evidence>
<feature type="transmembrane region" description="Helical" evidence="8">
    <location>
        <begin position="226"/>
        <end position="246"/>
    </location>
</feature>
<evidence type="ECO:0000256" key="5">
    <source>
        <dbReference type="ARBA" id="ARBA00022692"/>
    </source>
</evidence>
<feature type="domain" description="ABC transmembrane type-1" evidence="9">
    <location>
        <begin position="59"/>
        <end position="247"/>
    </location>
</feature>
<evidence type="ECO:0000256" key="4">
    <source>
        <dbReference type="ARBA" id="ARBA00022519"/>
    </source>
</evidence>
<dbReference type="OrthoDB" id="9804629at2"/>
<keyword evidence="3" id="KW-1003">Cell membrane</keyword>
<comment type="caution">
    <text evidence="10">The sequence shown here is derived from an EMBL/GenBank/DDBJ whole genome shotgun (WGS) entry which is preliminary data.</text>
</comment>